<evidence type="ECO:0000256" key="1">
    <source>
        <dbReference type="SAM" id="MobiDB-lite"/>
    </source>
</evidence>
<feature type="region of interest" description="Disordered" evidence="1">
    <location>
        <begin position="35"/>
        <end position="59"/>
    </location>
</feature>
<accession>A0ABV4ZSI3</accession>
<gene>
    <name evidence="2" type="ORF">ACE11A_21565</name>
</gene>
<organism evidence="2 3">
    <name type="scientific">Streptomyces carpaticus</name>
    <dbReference type="NCBI Taxonomy" id="285558"/>
    <lineage>
        <taxon>Bacteria</taxon>
        <taxon>Bacillati</taxon>
        <taxon>Actinomycetota</taxon>
        <taxon>Actinomycetes</taxon>
        <taxon>Kitasatosporales</taxon>
        <taxon>Streptomycetaceae</taxon>
        <taxon>Streptomyces</taxon>
    </lineage>
</organism>
<comment type="caution">
    <text evidence="2">The sequence shown here is derived from an EMBL/GenBank/DDBJ whole genome shotgun (WGS) entry which is preliminary data.</text>
</comment>
<evidence type="ECO:0000313" key="2">
    <source>
        <dbReference type="EMBL" id="MFB4196934.1"/>
    </source>
</evidence>
<sequence length="59" mass="6120">MTQRAPVGRPGRGPGRGFDESVDTIHWTHAVCGRPLALPAPDGGPAGHEEPLPPDTARG</sequence>
<dbReference type="RefSeq" id="WP_375065108.1">
    <property type="nucleotide sequence ID" value="NZ_JBHGBT010000024.1"/>
</dbReference>
<keyword evidence="3" id="KW-1185">Reference proteome</keyword>
<name>A0ABV4ZSI3_9ACTN</name>
<evidence type="ECO:0000313" key="3">
    <source>
        <dbReference type="Proteomes" id="UP001577267"/>
    </source>
</evidence>
<dbReference type="Proteomes" id="UP001577267">
    <property type="component" value="Unassembled WGS sequence"/>
</dbReference>
<feature type="compositionally biased region" description="Basic and acidic residues" evidence="1">
    <location>
        <begin position="47"/>
        <end position="59"/>
    </location>
</feature>
<dbReference type="EMBL" id="JBHGBT010000024">
    <property type="protein sequence ID" value="MFB4196934.1"/>
    <property type="molecule type" value="Genomic_DNA"/>
</dbReference>
<proteinExistence type="predicted"/>
<reference evidence="2 3" key="1">
    <citation type="submission" date="2024-09" db="EMBL/GenBank/DDBJ databases">
        <title>Draft genome sequence of multifaceted antimicrobials producing Streptomyces sp. strain FH1.</title>
        <authorList>
            <person name="Hassan F."/>
            <person name="Ali H."/>
            <person name="Hassan N."/>
            <person name="Nawaz A."/>
        </authorList>
    </citation>
    <scope>NUCLEOTIDE SEQUENCE [LARGE SCALE GENOMIC DNA]</scope>
    <source>
        <strain evidence="2 3">FH1</strain>
    </source>
</reference>
<protein>
    <submittedName>
        <fullName evidence="2">Uncharacterized protein</fullName>
    </submittedName>
</protein>
<feature type="region of interest" description="Disordered" evidence="1">
    <location>
        <begin position="1"/>
        <end position="22"/>
    </location>
</feature>